<evidence type="ECO:0000313" key="1">
    <source>
        <dbReference type="EMBL" id="NSL87671.1"/>
    </source>
</evidence>
<evidence type="ECO:0000313" key="2">
    <source>
        <dbReference type="Proteomes" id="UP000281028"/>
    </source>
</evidence>
<protein>
    <submittedName>
        <fullName evidence="1">GNAT family N-acetyltransferase</fullName>
    </submittedName>
</protein>
<organism evidence="1 2">
    <name type="scientific">Chitinophaga solisilvae</name>
    <dbReference type="NCBI Taxonomy" id="1233460"/>
    <lineage>
        <taxon>Bacteria</taxon>
        <taxon>Pseudomonadati</taxon>
        <taxon>Bacteroidota</taxon>
        <taxon>Chitinophagia</taxon>
        <taxon>Chitinophagales</taxon>
        <taxon>Chitinophagaceae</taxon>
        <taxon>Chitinophaga</taxon>
    </lineage>
</organism>
<dbReference type="Gene3D" id="3.40.630.30">
    <property type="match status" value="1"/>
</dbReference>
<dbReference type="RefSeq" id="WP_127036290.1">
    <property type="nucleotide sequence ID" value="NZ_JAABOK010000019.1"/>
</dbReference>
<dbReference type="Pfam" id="PF00583">
    <property type="entry name" value="Acetyltransf_1"/>
    <property type="match status" value="1"/>
</dbReference>
<dbReference type="Proteomes" id="UP000281028">
    <property type="component" value="Unassembled WGS sequence"/>
</dbReference>
<dbReference type="OrthoDB" id="758560at2"/>
<dbReference type="CDD" id="cd04301">
    <property type="entry name" value="NAT_SF"/>
    <property type="match status" value="1"/>
</dbReference>
<dbReference type="GO" id="GO:0016747">
    <property type="term" value="F:acyltransferase activity, transferring groups other than amino-acyl groups"/>
    <property type="evidence" value="ECO:0007669"/>
    <property type="project" value="InterPro"/>
</dbReference>
<dbReference type="PROSITE" id="PS51186">
    <property type="entry name" value="GNAT"/>
    <property type="match status" value="1"/>
</dbReference>
<accession>A0A3S1D414</accession>
<comment type="caution">
    <text evidence="1">The sequence shown here is derived from an EMBL/GenBank/DDBJ whole genome shotgun (WGS) entry which is preliminary data.</text>
</comment>
<gene>
    <name evidence="1" type="ORF">ECE50_012560</name>
</gene>
<sequence length="175" mass="19941">MEIMNSTHEDMDAIFQLYEAGTAYMKQVARKHWQGFDRNMVAREITEGRQWKILVDGVVACVFVTTFHDPLIWQEKDKDPAIYLHRIATHPAFRGQGMVRHIAAWAATHARKHNKQYIRMDTGSGNDKLNQYYISCGFTYLGIVATPDTPELPAHYRNGSSSLFEIKLPPAAVTS</sequence>
<dbReference type="InterPro" id="IPR000182">
    <property type="entry name" value="GNAT_dom"/>
</dbReference>
<dbReference type="SUPFAM" id="SSF55729">
    <property type="entry name" value="Acyl-CoA N-acyltransferases (Nat)"/>
    <property type="match status" value="1"/>
</dbReference>
<reference evidence="1" key="1">
    <citation type="submission" date="2020-05" db="EMBL/GenBank/DDBJ databases">
        <title>Chitinophaga laudate sp. nov., isolated from a tropical peat swamp.</title>
        <authorList>
            <person name="Goh C.B.S."/>
            <person name="Lee M.S."/>
            <person name="Parimannan S."/>
            <person name="Pasbakhsh P."/>
            <person name="Yule C.M."/>
            <person name="Rajandas H."/>
            <person name="Loke S."/>
            <person name="Croft L."/>
            <person name="Tan J.B.L."/>
        </authorList>
    </citation>
    <scope>NUCLEOTIDE SEQUENCE</scope>
    <source>
        <strain evidence="1">Mgbs1</strain>
    </source>
</reference>
<name>A0A3S1D414_9BACT</name>
<dbReference type="EMBL" id="RIAR02000001">
    <property type="protein sequence ID" value="NSL87671.1"/>
    <property type="molecule type" value="Genomic_DNA"/>
</dbReference>
<proteinExistence type="predicted"/>
<dbReference type="InterPro" id="IPR016181">
    <property type="entry name" value="Acyl_CoA_acyltransferase"/>
</dbReference>
<keyword evidence="2" id="KW-1185">Reference proteome</keyword>
<dbReference type="AlphaFoldDB" id="A0A3S1D414"/>